<dbReference type="Proteomes" id="UP000539985">
    <property type="component" value="Unassembled WGS sequence"/>
</dbReference>
<name>A0A7Y7XDB6_9PSED</name>
<protein>
    <submittedName>
        <fullName evidence="2">Uncharacterized protein</fullName>
    </submittedName>
</protein>
<gene>
    <name evidence="2" type="ORF">HX882_12290</name>
</gene>
<reference evidence="2 3" key="1">
    <citation type="submission" date="2020-04" db="EMBL/GenBank/DDBJ databases">
        <title>Molecular characterization of pseudomonads from Agaricus bisporus reveal novel blotch 2 pathogens in Western Europe.</title>
        <authorList>
            <person name="Taparia T."/>
            <person name="Krijger M."/>
            <person name="Haynes E."/>
            <person name="Elpinstone J.G."/>
            <person name="Noble R."/>
            <person name="Van Der Wolf J."/>
        </authorList>
    </citation>
    <scope>NUCLEOTIDE SEQUENCE [LARGE SCALE GENOMIC DNA]</scope>
    <source>
        <strain evidence="2 3">H7001</strain>
    </source>
</reference>
<evidence type="ECO:0000313" key="2">
    <source>
        <dbReference type="EMBL" id="NWB96673.1"/>
    </source>
</evidence>
<keyword evidence="1" id="KW-0175">Coiled coil</keyword>
<organism evidence="2 3">
    <name type="scientific">Pseudomonas gingeri</name>
    <dbReference type="NCBI Taxonomy" id="117681"/>
    <lineage>
        <taxon>Bacteria</taxon>
        <taxon>Pseudomonadati</taxon>
        <taxon>Pseudomonadota</taxon>
        <taxon>Gammaproteobacteria</taxon>
        <taxon>Pseudomonadales</taxon>
        <taxon>Pseudomonadaceae</taxon>
        <taxon>Pseudomonas</taxon>
    </lineage>
</organism>
<accession>A0A7Y7XDB6</accession>
<proteinExistence type="predicted"/>
<sequence length="102" mass="11246">MPHALDGRPLLARLQARVRKYEGATATPLAVDIALHQQSAEEITRLTAEVEAVRADAEIAAKKLRSAEICHLRAVNTLIDEARHSLAKYLPKGWPITATEQQ</sequence>
<evidence type="ECO:0000256" key="1">
    <source>
        <dbReference type="SAM" id="Coils"/>
    </source>
</evidence>
<dbReference type="EMBL" id="JACAQB010000006">
    <property type="protein sequence ID" value="NWB96673.1"/>
    <property type="molecule type" value="Genomic_DNA"/>
</dbReference>
<feature type="coiled-coil region" evidence="1">
    <location>
        <begin position="36"/>
        <end position="63"/>
    </location>
</feature>
<comment type="caution">
    <text evidence="2">The sequence shown here is derived from an EMBL/GenBank/DDBJ whole genome shotgun (WGS) entry which is preliminary data.</text>
</comment>
<dbReference type="RefSeq" id="WP_177102067.1">
    <property type="nucleotide sequence ID" value="NZ_JACAQB010000006.1"/>
</dbReference>
<evidence type="ECO:0000313" key="3">
    <source>
        <dbReference type="Proteomes" id="UP000539985"/>
    </source>
</evidence>
<dbReference type="AlphaFoldDB" id="A0A7Y7XDB6"/>